<feature type="coiled-coil region" evidence="1">
    <location>
        <begin position="90"/>
        <end position="156"/>
    </location>
</feature>
<feature type="coiled-coil region" evidence="1">
    <location>
        <begin position="247"/>
        <end position="281"/>
    </location>
</feature>
<evidence type="ECO:0000313" key="2">
    <source>
        <dbReference type="EMBL" id="CAI2361681.1"/>
    </source>
</evidence>
<dbReference type="AlphaFoldDB" id="A0AAD1X8I7"/>
<reference evidence="2" key="1">
    <citation type="submission" date="2023-07" db="EMBL/GenBank/DDBJ databases">
        <authorList>
            <consortium name="AG Swart"/>
            <person name="Singh M."/>
            <person name="Singh A."/>
            <person name="Seah K."/>
            <person name="Emmerich C."/>
        </authorList>
    </citation>
    <scope>NUCLEOTIDE SEQUENCE</scope>
    <source>
        <strain evidence="2">DP1</strain>
    </source>
</reference>
<proteinExistence type="predicted"/>
<organism evidence="2 3">
    <name type="scientific">Euplotes crassus</name>
    <dbReference type="NCBI Taxonomy" id="5936"/>
    <lineage>
        <taxon>Eukaryota</taxon>
        <taxon>Sar</taxon>
        <taxon>Alveolata</taxon>
        <taxon>Ciliophora</taxon>
        <taxon>Intramacronucleata</taxon>
        <taxon>Spirotrichea</taxon>
        <taxon>Hypotrichia</taxon>
        <taxon>Euplotida</taxon>
        <taxon>Euplotidae</taxon>
        <taxon>Moneuplotes</taxon>
    </lineage>
</organism>
<keyword evidence="1" id="KW-0175">Coiled coil</keyword>
<evidence type="ECO:0000313" key="3">
    <source>
        <dbReference type="Proteomes" id="UP001295684"/>
    </source>
</evidence>
<dbReference type="Proteomes" id="UP001295684">
    <property type="component" value="Unassembled WGS sequence"/>
</dbReference>
<name>A0AAD1X8I7_EUPCR</name>
<comment type="caution">
    <text evidence="2">The sequence shown here is derived from an EMBL/GenBank/DDBJ whole genome shotgun (WGS) entry which is preliminary data.</text>
</comment>
<accession>A0AAD1X8I7</accession>
<evidence type="ECO:0000256" key="1">
    <source>
        <dbReference type="SAM" id="Coils"/>
    </source>
</evidence>
<keyword evidence="3" id="KW-1185">Reference proteome</keyword>
<sequence>MQKIFKEMDEGEENQDMLSDVEIKEYWDNIKRTAQAENKIISQMISTNNEEDKQKGSYNENVMELLKREKEGEGDDEEIEEFEVELHSPKNEFEEMLHRKIYELNQLQTEYHELQLQLQKEKSLRLKAEEEIAKINKQHESEKKNLAINIKNTIQDHFERKVMNVGIMYKKELKNLNNQFRDLRMDLMGSEYLIGKLIGMFTDQETLLSYIRARVRINFKGEMGLREIVGMESGKTLFQKSVYKQDHTEVRDQLIDLNERYEDLERNYQIAKEVSESMTDDWRNSELRAREFEKLYEEEKVRHQDHIKELLIEFEEREKKWHEEKKSQNSHFDGYKDNMKKEIEIKDKIINRYIKYLNVMNKEIVIAKNVVKNPDLMKQALRTLNFNQLDLYQYNKSDKCSKSKSTSITKQITDFVKLQPKKIDIIKPKLNVLEKESKFNITEKFLNQSMTTRPITTSECQKKHKKINFRGRLRSVVEARSKNNVNKTSIDRRSMVSPLNINTGNRKVFEFMDKRKSLCTPKDGDYTFNSSIGLP</sequence>
<dbReference type="EMBL" id="CAMPGE010002869">
    <property type="protein sequence ID" value="CAI2361681.1"/>
    <property type="molecule type" value="Genomic_DNA"/>
</dbReference>
<gene>
    <name evidence="2" type="ORF">ECRASSUSDP1_LOCUS2993</name>
</gene>
<protein>
    <submittedName>
        <fullName evidence="2">Uncharacterized protein</fullName>
    </submittedName>
</protein>